<feature type="transmembrane region" description="Helical" evidence="6">
    <location>
        <begin position="7"/>
        <end position="27"/>
    </location>
</feature>
<organism evidence="7">
    <name type="scientific">Candidatus Kentrum sp. DK</name>
    <dbReference type="NCBI Taxonomy" id="2126562"/>
    <lineage>
        <taxon>Bacteria</taxon>
        <taxon>Pseudomonadati</taxon>
        <taxon>Pseudomonadota</taxon>
        <taxon>Gammaproteobacteria</taxon>
        <taxon>Candidatus Kentrum</taxon>
    </lineage>
</organism>
<protein>
    <submittedName>
        <fullName evidence="7">Amino acid/amide ABC transporter membrane protein 2, HAAT family</fullName>
    </submittedName>
</protein>
<evidence type="ECO:0000313" key="7">
    <source>
        <dbReference type="EMBL" id="VFJ46234.1"/>
    </source>
</evidence>
<dbReference type="CDD" id="cd06581">
    <property type="entry name" value="TM_PBP1_LivM_like"/>
    <property type="match status" value="1"/>
</dbReference>
<keyword evidence="4 6" id="KW-1133">Transmembrane helix</keyword>
<dbReference type="EMBL" id="CAADEY010000014">
    <property type="protein sequence ID" value="VFJ46234.1"/>
    <property type="molecule type" value="Genomic_DNA"/>
</dbReference>
<feature type="transmembrane region" description="Helical" evidence="6">
    <location>
        <begin position="267"/>
        <end position="287"/>
    </location>
</feature>
<evidence type="ECO:0000256" key="3">
    <source>
        <dbReference type="ARBA" id="ARBA00022692"/>
    </source>
</evidence>
<gene>
    <name evidence="7" type="ORF">BECKDK2373C_GA0170839_101457</name>
</gene>
<feature type="transmembrane region" description="Helical" evidence="6">
    <location>
        <begin position="144"/>
        <end position="163"/>
    </location>
</feature>
<evidence type="ECO:0000256" key="5">
    <source>
        <dbReference type="ARBA" id="ARBA00023136"/>
    </source>
</evidence>
<proteinExistence type="predicted"/>
<keyword evidence="3 6" id="KW-0812">Transmembrane</keyword>
<keyword evidence="2" id="KW-1003">Cell membrane</keyword>
<dbReference type="PANTHER" id="PTHR30482:SF20">
    <property type="entry name" value="HIGH-AFFINITY BRANCHED-CHAIN AMINO ACID TRANSPORT SYSTEM PERMEASE PROTEIN LIVM"/>
    <property type="match status" value="1"/>
</dbReference>
<feature type="transmembrane region" description="Helical" evidence="6">
    <location>
        <begin position="195"/>
        <end position="216"/>
    </location>
</feature>
<evidence type="ECO:0000256" key="6">
    <source>
        <dbReference type="SAM" id="Phobius"/>
    </source>
</evidence>
<feature type="transmembrane region" description="Helical" evidence="6">
    <location>
        <begin position="228"/>
        <end position="255"/>
    </location>
</feature>
<evidence type="ECO:0000256" key="4">
    <source>
        <dbReference type="ARBA" id="ARBA00022989"/>
    </source>
</evidence>
<feature type="transmembrane region" description="Helical" evidence="6">
    <location>
        <begin position="33"/>
        <end position="53"/>
    </location>
</feature>
<feature type="transmembrane region" description="Helical" evidence="6">
    <location>
        <begin position="60"/>
        <end position="80"/>
    </location>
</feature>
<accession>A0A450S3M9</accession>
<dbReference type="InterPro" id="IPR043428">
    <property type="entry name" value="LivM-like"/>
</dbReference>
<reference evidence="7" key="1">
    <citation type="submission" date="2019-02" db="EMBL/GenBank/DDBJ databases">
        <authorList>
            <person name="Gruber-Vodicka R. H."/>
            <person name="Seah K. B. B."/>
        </authorList>
    </citation>
    <scope>NUCLEOTIDE SEQUENCE</scope>
    <source>
        <strain evidence="7">BECK_DK161</strain>
    </source>
</reference>
<dbReference type="PANTHER" id="PTHR30482">
    <property type="entry name" value="HIGH-AFFINITY BRANCHED-CHAIN AMINO ACID TRANSPORT SYSTEM PERMEASE"/>
    <property type="match status" value="1"/>
</dbReference>
<comment type="subcellular location">
    <subcellularLocation>
        <location evidence="1">Cell inner membrane</location>
        <topology evidence="1">Multi-pass membrane protein</topology>
    </subcellularLocation>
</comment>
<name>A0A450S3M9_9GAMM</name>
<feature type="transmembrane region" description="Helical" evidence="6">
    <location>
        <begin position="86"/>
        <end position="105"/>
    </location>
</feature>
<dbReference type="InterPro" id="IPR001851">
    <property type="entry name" value="ABC_transp_permease"/>
</dbReference>
<dbReference type="AlphaFoldDB" id="A0A450S3M9"/>
<dbReference type="GO" id="GO:0015658">
    <property type="term" value="F:branched-chain amino acid transmembrane transporter activity"/>
    <property type="evidence" value="ECO:0007669"/>
    <property type="project" value="InterPro"/>
</dbReference>
<dbReference type="Pfam" id="PF02653">
    <property type="entry name" value="BPD_transp_2"/>
    <property type="match status" value="1"/>
</dbReference>
<evidence type="ECO:0000256" key="1">
    <source>
        <dbReference type="ARBA" id="ARBA00004429"/>
    </source>
</evidence>
<sequence>MNYLIHLLIYFDIYLIVALSLNLVVGYCGMLTLAHAGYYAVGGYVYALLALVWGWSFLPALFVAVLIAAILSLAVSLPAWRLKGDFFILASLAVQVLFFSLLYNWSDANAPLGSLANLTNGPFGIPGIPKAEILGIRLTDSRHFFLLATAMAALCAFVVWRLTDSPWGRVLVSMREDELACRGLGKNTRFLKVQAMAIASGLVAIAGALYAAYVGYLDPSAASLEESILMLSMVLVGGVGNLRGPAIGALVLIALPEVLRFLDFPDAQAANIRLAIYGLMLVLMMHFRPQGIAGGYRLD</sequence>
<dbReference type="GO" id="GO:0005886">
    <property type="term" value="C:plasma membrane"/>
    <property type="evidence" value="ECO:0007669"/>
    <property type="project" value="UniProtKB-SubCell"/>
</dbReference>
<keyword evidence="5 6" id="KW-0472">Membrane</keyword>
<evidence type="ECO:0000256" key="2">
    <source>
        <dbReference type="ARBA" id="ARBA00022475"/>
    </source>
</evidence>